<reference evidence="1" key="1">
    <citation type="submission" date="2020-03" db="EMBL/GenBank/DDBJ databases">
        <authorList>
            <person name="Weist P."/>
        </authorList>
    </citation>
    <scope>NUCLEOTIDE SEQUENCE</scope>
</reference>
<dbReference type="AlphaFoldDB" id="A0A9N7Z0V9"/>
<evidence type="ECO:0000313" key="2">
    <source>
        <dbReference type="Proteomes" id="UP001153269"/>
    </source>
</evidence>
<protein>
    <submittedName>
        <fullName evidence="1">Uncharacterized protein</fullName>
    </submittedName>
</protein>
<comment type="caution">
    <text evidence="1">The sequence shown here is derived from an EMBL/GenBank/DDBJ whole genome shotgun (WGS) entry which is preliminary data.</text>
</comment>
<dbReference type="Proteomes" id="UP001153269">
    <property type="component" value="Unassembled WGS sequence"/>
</dbReference>
<keyword evidence="2" id="KW-1185">Reference proteome</keyword>
<organism evidence="1 2">
    <name type="scientific">Pleuronectes platessa</name>
    <name type="common">European plaice</name>
    <dbReference type="NCBI Taxonomy" id="8262"/>
    <lineage>
        <taxon>Eukaryota</taxon>
        <taxon>Metazoa</taxon>
        <taxon>Chordata</taxon>
        <taxon>Craniata</taxon>
        <taxon>Vertebrata</taxon>
        <taxon>Euteleostomi</taxon>
        <taxon>Actinopterygii</taxon>
        <taxon>Neopterygii</taxon>
        <taxon>Teleostei</taxon>
        <taxon>Neoteleostei</taxon>
        <taxon>Acanthomorphata</taxon>
        <taxon>Carangaria</taxon>
        <taxon>Pleuronectiformes</taxon>
        <taxon>Pleuronectoidei</taxon>
        <taxon>Pleuronectidae</taxon>
        <taxon>Pleuronectes</taxon>
    </lineage>
</organism>
<accession>A0A9N7Z0V9</accession>
<name>A0A9N7Z0V9_PLEPL</name>
<sequence>MAYLHVCAAGSAHILRRTFCGAHPAAHISCSADVLTSCGAHLLLRRRVHISCIAHPAAHISCSADVLTSCGVHILRRASTAAQMCAHLLQRTSCGAHLLQRTSCGAHLLQHCADVRTSPASQM</sequence>
<gene>
    <name evidence="1" type="ORF">PLEPLA_LOCUS32555</name>
</gene>
<evidence type="ECO:0000313" key="1">
    <source>
        <dbReference type="EMBL" id="CAB1444837.1"/>
    </source>
</evidence>
<dbReference type="EMBL" id="CADEAL010003469">
    <property type="protein sequence ID" value="CAB1444837.1"/>
    <property type="molecule type" value="Genomic_DNA"/>
</dbReference>
<proteinExistence type="predicted"/>